<dbReference type="InterPro" id="IPR000086">
    <property type="entry name" value="NUDIX_hydrolase_dom"/>
</dbReference>
<sequence>MRERNGVMKKKVHVVGAVIFNESGEIFCAQRSKKMTLAHYWEFPGGKIEAGETKEQALRREIKEELTCEIEVYEQIDDTTYAYDTFIVRLETFRAKVIQGELVNKEHAAIKWLKPQDLCQLNWAPADIPAVEKIQQLYGEPHGTTN</sequence>
<dbReference type="GO" id="GO:0044715">
    <property type="term" value="F:8-oxo-dGDP phosphatase activity"/>
    <property type="evidence" value="ECO:0007669"/>
    <property type="project" value="TreeGrafter"/>
</dbReference>
<comment type="catalytic activity">
    <reaction evidence="10">
        <text>8-oxo-dGTP + H2O = 8-oxo-dGMP + diphosphate + H(+)</text>
        <dbReference type="Rhea" id="RHEA:31575"/>
        <dbReference type="ChEBI" id="CHEBI:15377"/>
        <dbReference type="ChEBI" id="CHEBI:15378"/>
        <dbReference type="ChEBI" id="CHEBI:33019"/>
        <dbReference type="ChEBI" id="CHEBI:63224"/>
        <dbReference type="ChEBI" id="CHEBI:77896"/>
        <dbReference type="EC" id="3.6.1.55"/>
    </reaction>
</comment>
<dbReference type="PANTHER" id="PTHR47707:SF1">
    <property type="entry name" value="NUDIX HYDROLASE FAMILY PROTEIN"/>
    <property type="match status" value="1"/>
</dbReference>
<keyword evidence="8" id="KW-0460">Magnesium</keyword>
<dbReference type="InterPro" id="IPR020476">
    <property type="entry name" value="Nudix_hydrolase"/>
</dbReference>
<evidence type="ECO:0000256" key="4">
    <source>
        <dbReference type="ARBA" id="ARBA00022705"/>
    </source>
</evidence>
<dbReference type="Pfam" id="PF00293">
    <property type="entry name" value="NUDIX"/>
    <property type="match status" value="1"/>
</dbReference>
<organism evidence="13 14">
    <name type="scientific">Lysinibacillus alkalisoli</name>
    <dbReference type="NCBI Taxonomy" id="1911548"/>
    <lineage>
        <taxon>Bacteria</taxon>
        <taxon>Bacillati</taxon>
        <taxon>Bacillota</taxon>
        <taxon>Bacilli</taxon>
        <taxon>Bacillales</taxon>
        <taxon>Bacillaceae</taxon>
        <taxon>Lysinibacillus</taxon>
    </lineage>
</organism>
<reference evidence="13" key="2">
    <citation type="submission" date="2020-09" db="EMBL/GenBank/DDBJ databases">
        <authorList>
            <person name="Sun Q."/>
            <person name="Zhou Y."/>
        </authorList>
    </citation>
    <scope>NUCLEOTIDE SEQUENCE</scope>
    <source>
        <strain evidence="13">CGMCC 1.15760</strain>
    </source>
</reference>
<dbReference type="PROSITE" id="PS51462">
    <property type="entry name" value="NUDIX"/>
    <property type="match status" value="1"/>
</dbReference>
<evidence type="ECO:0000259" key="12">
    <source>
        <dbReference type="PROSITE" id="PS51462"/>
    </source>
</evidence>
<reference evidence="13" key="1">
    <citation type="journal article" date="2014" name="Int. J. Syst. Evol. Microbiol.">
        <title>Complete genome sequence of Corynebacterium casei LMG S-19264T (=DSM 44701T), isolated from a smear-ripened cheese.</title>
        <authorList>
            <consortium name="US DOE Joint Genome Institute (JGI-PGF)"/>
            <person name="Walter F."/>
            <person name="Albersmeier A."/>
            <person name="Kalinowski J."/>
            <person name="Ruckert C."/>
        </authorList>
    </citation>
    <scope>NUCLEOTIDE SEQUENCE</scope>
    <source>
        <strain evidence="13">CGMCC 1.15760</strain>
    </source>
</reference>
<evidence type="ECO:0000256" key="1">
    <source>
        <dbReference type="ARBA" id="ARBA00001946"/>
    </source>
</evidence>
<evidence type="ECO:0000256" key="3">
    <source>
        <dbReference type="ARBA" id="ARBA00022457"/>
    </source>
</evidence>
<keyword evidence="7 13" id="KW-0378">Hydrolase</keyword>
<gene>
    <name evidence="13" type="primary">mutT1</name>
    <name evidence="13" type="ORF">GCM10007425_06440</name>
</gene>
<proteinExistence type="inferred from homology"/>
<comment type="caution">
    <text evidence="13">The sequence shown here is derived from an EMBL/GenBank/DDBJ whole genome shotgun (WGS) entry which is preliminary data.</text>
</comment>
<dbReference type="Gene3D" id="3.90.79.10">
    <property type="entry name" value="Nucleoside Triphosphate Pyrophosphohydrolase"/>
    <property type="match status" value="1"/>
</dbReference>
<dbReference type="InterPro" id="IPR015797">
    <property type="entry name" value="NUDIX_hydrolase-like_dom_sf"/>
</dbReference>
<dbReference type="CDD" id="cd03425">
    <property type="entry name" value="NUDIX_MutT_NudA_like"/>
    <property type="match status" value="1"/>
</dbReference>
<comment type="similarity">
    <text evidence="2">Belongs to the Nudix hydrolase family.</text>
</comment>
<dbReference type="GO" id="GO:0046872">
    <property type="term" value="F:metal ion binding"/>
    <property type="evidence" value="ECO:0007669"/>
    <property type="project" value="UniProtKB-KW"/>
</dbReference>
<name>A0A917LDL7_9BACI</name>
<evidence type="ECO:0000313" key="13">
    <source>
        <dbReference type="EMBL" id="GGG14872.1"/>
    </source>
</evidence>
<evidence type="ECO:0000313" key="14">
    <source>
        <dbReference type="Proteomes" id="UP000616608"/>
    </source>
</evidence>
<dbReference type="Proteomes" id="UP000616608">
    <property type="component" value="Unassembled WGS sequence"/>
</dbReference>
<keyword evidence="3" id="KW-0515">Mutator protein</keyword>
<dbReference type="GO" id="GO:0006281">
    <property type="term" value="P:DNA repair"/>
    <property type="evidence" value="ECO:0007669"/>
    <property type="project" value="UniProtKB-KW"/>
</dbReference>
<dbReference type="AlphaFoldDB" id="A0A917LDL7"/>
<keyword evidence="6" id="KW-0227">DNA damage</keyword>
<dbReference type="PANTHER" id="PTHR47707">
    <property type="entry name" value="8-OXO-DGTP DIPHOSPHATASE"/>
    <property type="match status" value="1"/>
</dbReference>
<evidence type="ECO:0000256" key="8">
    <source>
        <dbReference type="ARBA" id="ARBA00022842"/>
    </source>
</evidence>
<evidence type="ECO:0000256" key="10">
    <source>
        <dbReference type="ARBA" id="ARBA00035861"/>
    </source>
</evidence>
<evidence type="ECO:0000256" key="2">
    <source>
        <dbReference type="ARBA" id="ARBA00005582"/>
    </source>
</evidence>
<dbReference type="InterPro" id="IPR047127">
    <property type="entry name" value="MutT-like"/>
</dbReference>
<dbReference type="EMBL" id="BMJT01000002">
    <property type="protein sequence ID" value="GGG14872.1"/>
    <property type="molecule type" value="Genomic_DNA"/>
</dbReference>
<evidence type="ECO:0000256" key="9">
    <source>
        <dbReference type="ARBA" id="ARBA00023204"/>
    </source>
</evidence>
<dbReference type="GO" id="GO:0044716">
    <property type="term" value="F:8-oxo-GDP phosphatase activity"/>
    <property type="evidence" value="ECO:0007669"/>
    <property type="project" value="TreeGrafter"/>
</dbReference>
<evidence type="ECO:0000256" key="11">
    <source>
        <dbReference type="ARBA" id="ARBA00038905"/>
    </source>
</evidence>
<keyword evidence="14" id="KW-1185">Reference proteome</keyword>
<dbReference type="GO" id="GO:0006260">
    <property type="term" value="P:DNA replication"/>
    <property type="evidence" value="ECO:0007669"/>
    <property type="project" value="UniProtKB-KW"/>
</dbReference>
<comment type="cofactor">
    <cofactor evidence="1">
        <name>Mg(2+)</name>
        <dbReference type="ChEBI" id="CHEBI:18420"/>
    </cofactor>
</comment>
<dbReference type="EC" id="3.6.1.55" evidence="11"/>
<dbReference type="SUPFAM" id="SSF55811">
    <property type="entry name" value="Nudix"/>
    <property type="match status" value="1"/>
</dbReference>
<keyword evidence="9" id="KW-0234">DNA repair</keyword>
<keyword evidence="4" id="KW-0235">DNA replication</keyword>
<dbReference type="GO" id="GO:0035539">
    <property type="term" value="F:8-oxo-7,8-dihydrodeoxyguanosine triphosphate pyrophosphatase activity"/>
    <property type="evidence" value="ECO:0007669"/>
    <property type="project" value="UniProtKB-EC"/>
</dbReference>
<feature type="domain" description="Nudix hydrolase" evidence="12">
    <location>
        <begin position="10"/>
        <end position="135"/>
    </location>
</feature>
<evidence type="ECO:0000256" key="5">
    <source>
        <dbReference type="ARBA" id="ARBA00022723"/>
    </source>
</evidence>
<evidence type="ECO:0000256" key="7">
    <source>
        <dbReference type="ARBA" id="ARBA00022801"/>
    </source>
</evidence>
<dbReference type="GO" id="GO:0008413">
    <property type="term" value="F:8-oxo-7,8-dihydroguanosine triphosphate pyrophosphatase activity"/>
    <property type="evidence" value="ECO:0007669"/>
    <property type="project" value="TreeGrafter"/>
</dbReference>
<keyword evidence="5" id="KW-0479">Metal-binding</keyword>
<protein>
    <recommendedName>
        <fullName evidence="11">8-oxo-dGTP diphosphatase</fullName>
        <ecNumber evidence="11">3.6.1.55</ecNumber>
    </recommendedName>
</protein>
<dbReference type="PRINTS" id="PR00502">
    <property type="entry name" value="NUDIXFAMILY"/>
</dbReference>
<evidence type="ECO:0000256" key="6">
    <source>
        <dbReference type="ARBA" id="ARBA00022763"/>
    </source>
</evidence>
<accession>A0A917LDL7</accession>